<evidence type="ECO:0000256" key="2">
    <source>
        <dbReference type="ARBA" id="ARBA00022692"/>
    </source>
</evidence>
<gene>
    <name evidence="7" type="ORF">SEUCBS140593_007518</name>
</gene>
<feature type="transmembrane region" description="Helical" evidence="5">
    <location>
        <begin position="20"/>
        <end position="41"/>
    </location>
</feature>
<evidence type="ECO:0000256" key="4">
    <source>
        <dbReference type="ARBA" id="ARBA00023136"/>
    </source>
</evidence>
<dbReference type="PANTHER" id="PTHR37451:SF1">
    <property type="entry name" value="MARVEL DOMAIN-CONTAINING PROTEIN"/>
    <property type="match status" value="1"/>
</dbReference>
<keyword evidence="4 5" id="KW-0472">Membrane</keyword>
<name>A0ABP0CGM5_9PEZI</name>
<dbReference type="Pfam" id="PF01284">
    <property type="entry name" value="MARVEL"/>
    <property type="match status" value="1"/>
</dbReference>
<evidence type="ECO:0000259" key="6">
    <source>
        <dbReference type="PROSITE" id="PS51225"/>
    </source>
</evidence>
<evidence type="ECO:0000256" key="1">
    <source>
        <dbReference type="ARBA" id="ARBA00004141"/>
    </source>
</evidence>
<evidence type="ECO:0000313" key="7">
    <source>
        <dbReference type="EMBL" id="CAK7230240.1"/>
    </source>
</evidence>
<feature type="domain" description="MARVEL" evidence="6">
    <location>
        <begin position="7"/>
        <end position="158"/>
    </location>
</feature>
<dbReference type="Proteomes" id="UP001642482">
    <property type="component" value="Unassembled WGS sequence"/>
</dbReference>
<organism evidence="7 8">
    <name type="scientific">Sporothrix eucalyptigena</name>
    <dbReference type="NCBI Taxonomy" id="1812306"/>
    <lineage>
        <taxon>Eukaryota</taxon>
        <taxon>Fungi</taxon>
        <taxon>Dikarya</taxon>
        <taxon>Ascomycota</taxon>
        <taxon>Pezizomycotina</taxon>
        <taxon>Sordariomycetes</taxon>
        <taxon>Sordariomycetidae</taxon>
        <taxon>Ophiostomatales</taxon>
        <taxon>Ophiostomataceae</taxon>
        <taxon>Sporothrix</taxon>
    </lineage>
</organism>
<reference evidence="7 8" key="1">
    <citation type="submission" date="2024-01" db="EMBL/GenBank/DDBJ databases">
        <authorList>
            <person name="Allen C."/>
            <person name="Tagirdzhanova G."/>
        </authorList>
    </citation>
    <scope>NUCLEOTIDE SEQUENCE [LARGE SCALE GENOMIC DNA]</scope>
</reference>
<keyword evidence="8" id="KW-1185">Reference proteome</keyword>
<keyword evidence="2 5" id="KW-0812">Transmembrane</keyword>
<keyword evidence="3 5" id="KW-1133">Transmembrane helix</keyword>
<dbReference type="PANTHER" id="PTHR37451">
    <property type="entry name" value="MARVEL DOMAIN"/>
    <property type="match status" value="1"/>
</dbReference>
<protein>
    <recommendedName>
        <fullName evidence="6">MARVEL domain-containing protein</fullName>
    </recommendedName>
</protein>
<feature type="transmembrane region" description="Helical" evidence="5">
    <location>
        <begin position="127"/>
        <end position="146"/>
    </location>
</feature>
<sequence>MISSLSCSPFANGVLRALQIVFALIILGTNGYAVHVFQGHTVDDHFSFGNFVDYVGVPDSWGFLLFCAAWAILGVVAIMLATIFLSHRRFTGYICLAVEAIALLSWLAGFIAVAVNLGSSTCPAEEHGCGAVIAATVFAALEFVLFSGSTTMTYKLVFYPPRYEGQGVAEPKSLAPRADIV</sequence>
<dbReference type="PROSITE" id="PS51225">
    <property type="entry name" value="MARVEL"/>
    <property type="match status" value="1"/>
</dbReference>
<evidence type="ECO:0000256" key="5">
    <source>
        <dbReference type="SAM" id="Phobius"/>
    </source>
</evidence>
<dbReference type="InterPro" id="IPR008253">
    <property type="entry name" value="Marvel"/>
</dbReference>
<comment type="caution">
    <text evidence="7">The sequence shown here is derived from an EMBL/GenBank/DDBJ whole genome shotgun (WGS) entry which is preliminary data.</text>
</comment>
<feature type="transmembrane region" description="Helical" evidence="5">
    <location>
        <begin position="61"/>
        <end position="85"/>
    </location>
</feature>
<evidence type="ECO:0000313" key="8">
    <source>
        <dbReference type="Proteomes" id="UP001642482"/>
    </source>
</evidence>
<accession>A0ABP0CGM5</accession>
<comment type="subcellular location">
    <subcellularLocation>
        <location evidence="1">Membrane</location>
        <topology evidence="1">Multi-pass membrane protein</topology>
    </subcellularLocation>
</comment>
<dbReference type="EMBL" id="CAWUHD010000092">
    <property type="protein sequence ID" value="CAK7230240.1"/>
    <property type="molecule type" value="Genomic_DNA"/>
</dbReference>
<evidence type="ECO:0000256" key="3">
    <source>
        <dbReference type="ARBA" id="ARBA00022989"/>
    </source>
</evidence>
<proteinExistence type="predicted"/>
<feature type="transmembrane region" description="Helical" evidence="5">
    <location>
        <begin position="92"/>
        <end position="115"/>
    </location>
</feature>